<dbReference type="OrthoDB" id="2686689at2759"/>
<dbReference type="GO" id="GO:0015074">
    <property type="term" value="P:DNA integration"/>
    <property type="evidence" value="ECO:0007669"/>
    <property type="project" value="InterPro"/>
</dbReference>
<comment type="caution">
    <text evidence="2">The sequence shown here is derived from an EMBL/GenBank/DDBJ whole genome shotgun (WGS) entry which is preliminary data.</text>
</comment>
<evidence type="ECO:0000313" key="3">
    <source>
        <dbReference type="Proteomes" id="UP000230750"/>
    </source>
</evidence>
<evidence type="ECO:0000259" key="1">
    <source>
        <dbReference type="PROSITE" id="PS50994"/>
    </source>
</evidence>
<dbReference type="InterPro" id="IPR058913">
    <property type="entry name" value="Integrase_dom_put"/>
</dbReference>
<name>A0A2G8L1E0_STIJA</name>
<reference evidence="2 3" key="1">
    <citation type="journal article" date="2017" name="PLoS Biol.">
        <title>The sea cucumber genome provides insights into morphological evolution and visceral regeneration.</title>
        <authorList>
            <person name="Zhang X."/>
            <person name="Sun L."/>
            <person name="Yuan J."/>
            <person name="Sun Y."/>
            <person name="Gao Y."/>
            <person name="Zhang L."/>
            <person name="Li S."/>
            <person name="Dai H."/>
            <person name="Hamel J.F."/>
            <person name="Liu C."/>
            <person name="Yu Y."/>
            <person name="Liu S."/>
            <person name="Lin W."/>
            <person name="Guo K."/>
            <person name="Jin S."/>
            <person name="Xu P."/>
            <person name="Storey K.B."/>
            <person name="Huan P."/>
            <person name="Zhang T."/>
            <person name="Zhou Y."/>
            <person name="Zhang J."/>
            <person name="Lin C."/>
            <person name="Li X."/>
            <person name="Xing L."/>
            <person name="Huo D."/>
            <person name="Sun M."/>
            <person name="Wang L."/>
            <person name="Mercier A."/>
            <person name="Li F."/>
            <person name="Yang H."/>
            <person name="Xiang J."/>
        </authorList>
    </citation>
    <scope>NUCLEOTIDE SEQUENCE [LARGE SCALE GENOMIC DNA]</scope>
    <source>
        <strain evidence="2">Shaxun</strain>
        <tissue evidence="2">Muscle</tissue>
    </source>
</reference>
<dbReference type="Gene3D" id="3.30.420.10">
    <property type="entry name" value="Ribonuclease H-like superfamily/Ribonuclease H"/>
    <property type="match status" value="1"/>
</dbReference>
<evidence type="ECO:0000313" key="2">
    <source>
        <dbReference type="EMBL" id="PIK54061.1"/>
    </source>
</evidence>
<dbReference type="EMBL" id="MRZV01000265">
    <property type="protein sequence ID" value="PIK54061.1"/>
    <property type="molecule type" value="Genomic_DNA"/>
</dbReference>
<dbReference type="PROSITE" id="PS50994">
    <property type="entry name" value="INTEGRASE"/>
    <property type="match status" value="1"/>
</dbReference>
<dbReference type="InterPro" id="IPR006120">
    <property type="entry name" value="Resolvase_HTH_dom"/>
</dbReference>
<dbReference type="Pfam" id="PF24764">
    <property type="entry name" value="rva_4"/>
    <property type="match status" value="1"/>
</dbReference>
<dbReference type="PANTHER" id="PTHR46791:SF9">
    <property type="entry name" value="INTEGRASE CATALYTIC DOMAIN-CONTAINING PROTEIN"/>
    <property type="match status" value="1"/>
</dbReference>
<dbReference type="GO" id="GO:0003677">
    <property type="term" value="F:DNA binding"/>
    <property type="evidence" value="ECO:0007669"/>
    <property type="project" value="InterPro"/>
</dbReference>
<dbReference type="InterPro" id="IPR001584">
    <property type="entry name" value="Integrase_cat-core"/>
</dbReference>
<dbReference type="Proteomes" id="UP000230750">
    <property type="component" value="Unassembled WGS sequence"/>
</dbReference>
<dbReference type="InterPro" id="IPR036397">
    <property type="entry name" value="RNaseH_sf"/>
</dbReference>
<dbReference type="PANTHER" id="PTHR46791">
    <property type="entry name" value="EXPRESSED PROTEIN"/>
    <property type="match status" value="1"/>
</dbReference>
<dbReference type="Pfam" id="PF02796">
    <property type="entry name" value="HTH_7"/>
    <property type="match status" value="1"/>
</dbReference>
<gene>
    <name evidence="2" type="ORF">BSL78_09042</name>
</gene>
<dbReference type="SUPFAM" id="SSF53098">
    <property type="entry name" value="Ribonuclease H-like"/>
    <property type="match status" value="1"/>
</dbReference>
<dbReference type="GO" id="GO:0000150">
    <property type="term" value="F:DNA strand exchange activity"/>
    <property type="evidence" value="ECO:0007669"/>
    <property type="project" value="InterPro"/>
</dbReference>
<dbReference type="InterPro" id="IPR012337">
    <property type="entry name" value="RNaseH-like_sf"/>
</dbReference>
<proteinExistence type="predicted"/>
<organism evidence="2 3">
    <name type="scientific">Stichopus japonicus</name>
    <name type="common">Sea cucumber</name>
    <dbReference type="NCBI Taxonomy" id="307972"/>
    <lineage>
        <taxon>Eukaryota</taxon>
        <taxon>Metazoa</taxon>
        <taxon>Echinodermata</taxon>
        <taxon>Eleutherozoa</taxon>
        <taxon>Echinozoa</taxon>
        <taxon>Holothuroidea</taxon>
        <taxon>Aspidochirotacea</taxon>
        <taxon>Aspidochirotida</taxon>
        <taxon>Stichopodidae</taxon>
        <taxon>Apostichopus</taxon>
    </lineage>
</organism>
<sequence length="520" mass="59142">MAGASNSSVLSGLQCDQILSSITNTVRNVVLQLTQGNNRFQDLINRLRSCQENLDSISDRLHVTSTQEVNESIGSLVNHIEQIQLHATHNRSNHGVPPLEIQQRGAIVNYEAARIRPEKGSKGGRPKLDVTKEQLKMLLKEGYTSKDMARQLSCSPSFVYKKLAAFGLNVRKMYSTMTDEELDMKVSKLHADYPNSGQQMMKAYLEVDGAVVQRSRVRDSLRRVDPHSAAKRWSKTVKRRTYHVPTPNSLWHMDGHMKLVRWKLVTHGCIDGFSRCITYLKCGSDNYALTVLTLFVEATLEYGIPSRTRSDHGGENFFVALFMELVQGSNRASHITGESKHNQRIERLWRDVFFQVISYFYELFYHMEDDGQLNSDDPADLEALHQVYLPEINRRLTFFQQAWNRHSLRTAQHSTPNQLWLSGVLNNMNTNCSAVGNIFGNRDLAADLTQSLLHYGLSPDLLGSHDELQVAAHGGLSVTPPMVNISSERIRELVQQCTAPNLKERYLQLKEFFHMELNQI</sequence>
<keyword evidence="3" id="KW-1185">Reference proteome</keyword>
<protein>
    <recommendedName>
        <fullName evidence="1">Integrase catalytic domain-containing protein</fullName>
    </recommendedName>
</protein>
<dbReference type="AlphaFoldDB" id="A0A2G8L1E0"/>
<accession>A0A2G8L1E0</accession>
<feature type="domain" description="Integrase catalytic" evidence="1">
    <location>
        <begin position="243"/>
        <end position="424"/>
    </location>
</feature>